<dbReference type="Pfam" id="PF07738">
    <property type="entry name" value="Sad1_UNC"/>
    <property type="match status" value="1"/>
</dbReference>
<dbReference type="EMBL" id="OZ035839">
    <property type="protein sequence ID" value="CAL1585472.1"/>
    <property type="molecule type" value="Genomic_DNA"/>
</dbReference>
<dbReference type="GO" id="GO:0003677">
    <property type="term" value="F:DNA binding"/>
    <property type="evidence" value="ECO:0007669"/>
    <property type="project" value="InterPro"/>
</dbReference>
<accession>A0AAV2KBB1</accession>
<dbReference type="InterPro" id="IPR012919">
    <property type="entry name" value="SUN_dom"/>
</dbReference>
<evidence type="ECO:0000256" key="5">
    <source>
        <dbReference type="ARBA" id="ARBA00023016"/>
    </source>
</evidence>
<keyword evidence="14" id="KW-1185">Reference proteome</keyword>
<dbReference type="GO" id="GO:0043495">
    <property type="term" value="F:protein-membrane adaptor activity"/>
    <property type="evidence" value="ECO:0007669"/>
    <property type="project" value="TreeGrafter"/>
</dbReference>
<evidence type="ECO:0000256" key="2">
    <source>
        <dbReference type="ARBA" id="ARBA00022692"/>
    </source>
</evidence>
<evidence type="ECO:0000256" key="4">
    <source>
        <dbReference type="ARBA" id="ARBA00023015"/>
    </source>
</evidence>
<gene>
    <name evidence="13" type="ORF">KC01_LOCUS15695</name>
</gene>
<dbReference type="PANTHER" id="PTHR12911">
    <property type="entry name" value="SAD1/UNC-84-LIKE PROTEIN-RELATED"/>
    <property type="match status" value="1"/>
</dbReference>
<keyword evidence="7" id="KW-0804">Transcription</keyword>
<keyword evidence="6 10" id="KW-0472">Membrane</keyword>
<dbReference type="PANTHER" id="PTHR12911:SF8">
    <property type="entry name" value="KLAROID PROTEIN-RELATED"/>
    <property type="match status" value="1"/>
</dbReference>
<dbReference type="GO" id="GO:0016765">
    <property type="term" value="F:transferase activity, transferring alkyl or aryl (other than methyl) groups"/>
    <property type="evidence" value="ECO:0007669"/>
    <property type="project" value="InterPro"/>
</dbReference>
<keyword evidence="4" id="KW-0805">Transcription regulation</keyword>
<keyword evidence="2 10" id="KW-0812">Transmembrane</keyword>
<proteinExistence type="predicted"/>
<evidence type="ECO:0000256" key="8">
    <source>
        <dbReference type="SAM" id="Coils"/>
    </source>
</evidence>
<evidence type="ECO:0000313" key="14">
    <source>
        <dbReference type="Proteomes" id="UP001497482"/>
    </source>
</evidence>
<keyword evidence="8" id="KW-0175">Coiled coil</keyword>
<evidence type="ECO:0000259" key="12">
    <source>
        <dbReference type="PROSITE" id="PS51469"/>
    </source>
</evidence>
<feature type="signal peptide" evidence="11">
    <location>
        <begin position="1"/>
        <end position="21"/>
    </location>
</feature>
<dbReference type="GO" id="GO:0034993">
    <property type="term" value="C:meiotic nuclear membrane microtubule tethering complex"/>
    <property type="evidence" value="ECO:0007669"/>
    <property type="project" value="TreeGrafter"/>
</dbReference>
<evidence type="ECO:0000256" key="6">
    <source>
        <dbReference type="ARBA" id="ARBA00023136"/>
    </source>
</evidence>
<evidence type="ECO:0000256" key="7">
    <source>
        <dbReference type="ARBA" id="ARBA00023163"/>
    </source>
</evidence>
<keyword evidence="11" id="KW-0732">Signal</keyword>
<sequence length="794" mass="88138">MALLYGLLWRLLLCLVHMNRAFVAWLQARTRCLKRRLWERALASFLLPAAFTELSVVERRKMHGNREPKAVSAGSPSERQALFLQDGKSVEKLPVHIGLVLVNEEPSYTDVANLVVWCMALGISHVSVYDHNAMPADIVSSGCYGIDHVTGARQSLSPRLEEMGYYDEDENPCICYSDTGRRRLHISTNMRRHSFPLEARKAANVIYVSGPAVQPRSWFSLARVIIWLLLAGLVVSWLAMAMATDGEVQQLQHQVKHLHQLKEEVDHLREQLQQHKAMVRAPLANFALRHHGARVMTAETSKTHKQKNGPPCLRPLGPNTVIKGHNYPLIPGQCWAFTGQTGKLSITLPLEIHITKVTVGHIVKEQSLTGTIQSAPKSFSVYGLKDFGPTEIKLGTFLYGADGDSFQTFDILEQHKEDNKIRQTDLTNILATVQSVHCKQEDIDVRLATLKRENEALWTEISDLRKKHSHQQQLIKKLIHFLLTLVQNNGLLNLKRKRPLLMNSTGKKSKFIHEVYDDTVSVEQNNSLNSNSDVTDDVIICDLTDVVDDDFLLDASQGSSKGLEHSDVEIVEVDDVKLEVSTTYAEPSAQNPPSPDRGALTSLNTQSALSQEDPVKLMDYILKENGAMSQNISLLGKMELLDYLGSIDCSLEDFQAMLGKPFGLDPEETVGLKTGSGLLDQSKTEPSTDNQLIQYTSSPFLAFLDGCSTPSDLDLTTATTSTPSSGQQEATLTAAEKVDSLSSELLEESLDPTQAKRSSLIRLEPLTEAEASEETLFYLCNLGPEADSAQTEVL</sequence>
<dbReference type="AlphaFoldDB" id="A0AAV2KBB1"/>
<keyword evidence="3 10" id="KW-1133">Transmembrane helix</keyword>
<comment type="subcellular location">
    <subcellularLocation>
        <location evidence="1">Nucleus inner membrane</location>
    </subcellularLocation>
</comment>
<keyword evidence="5" id="KW-0346">Stress response</keyword>
<dbReference type="Pfam" id="PF06546">
    <property type="entry name" value="Vert_HS_TF"/>
    <property type="match status" value="1"/>
</dbReference>
<dbReference type="GO" id="GO:0005637">
    <property type="term" value="C:nuclear inner membrane"/>
    <property type="evidence" value="ECO:0007669"/>
    <property type="project" value="UniProtKB-SubCell"/>
</dbReference>
<dbReference type="Proteomes" id="UP001497482">
    <property type="component" value="Chromosome 17"/>
</dbReference>
<feature type="chain" id="PRO_5043853174" description="SUN domain-containing protein" evidence="11">
    <location>
        <begin position="22"/>
        <end position="794"/>
    </location>
</feature>
<dbReference type="PROSITE" id="PS51469">
    <property type="entry name" value="SUN"/>
    <property type="match status" value="1"/>
</dbReference>
<dbReference type="InterPro" id="IPR010542">
    <property type="entry name" value="Vert_HSTF_C"/>
</dbReference>
<feature type="transmembrane region" description="Helical" evidence="10">
    <location>
        <begin position="224"/>
        <end position="243"/>
    </location>
</feature>
<evidence type="ECO:0000256" key="1">
    <source>
        <dbReference type="ARBA" id="ARBA00004540"/>
    </source>
</evidence>
<feature type="region of interest" description="Disordered" evidence="9">
    <location>
        <begin position="298"/>
        <end position="317"/>
    </location>
</feature>
<evidence type="ECO:0000256" key="9">
    <source>
        <dbReference type="SAM" id="MobiDB-lite"/>
    </source>
</evidence>
<evidence type="ECO:0000256" key="11">
    <source>
        <dbReference type="SAM" id="SignalP"/>
    </source>
</evidence>
<evidence type="ECO:0000256" key="3">
    <source>
        <dbReference type="ARBA" id="ARBA00022989"/>
    </source>
</evidence>
<dbReference type="GO" id="GO:0003700">
    <property type="term" value="F:DNA-binding transcription factor activity"/>
    <property type="evidence" value="ECO:0007669"/>
    <property type="project" value="InterPro"/>
</dbReference>
<evidence type="ECO:0000313" key="13">
    <source>
        <dbReference type="EMBL" id="CAL1585472.1"/>
    </source>
</evidence>
<name>A0AAV2KBB1_KNICA</name>
<organism evidence="13 14">
    <name type="scientific">Knipowitschia caucasica</name>
    <name type="common">Caucasian dwarf goby</name>
    <name type="synonym">Pomatoschistus caucasicus</name>
    <dbReference type="NCBI Taxonomy" id="637954"/>
    <lineage>
        <taxon>Eukaryota</taxon>
        <taxon>Metazoa</taxon>
        <taxon>Chordata</taxon>
        <taxon>Craniata</taxon>
        <taxon>Vertebrata</taxon>
        <taxon>Euteleostomi</taxon>
        <taxon>Actinopterygii</taxon>
        <taxon>Neopterygii</taxon>
        <taxon>Teleostei</taxon>
        <taxon>Neoteleostei</taxon>
        <taxon>Acanthomorphata</taxon>
        <taxon>Gobiaria</taxon>
        <taxon>Gobiiformes</taxon>
        <taxon>Gobioidei</taxon>
        <taxon>Gobiidae</taxon>
        <taxon>Gobiinae</taxon>
        <taxon>Knipowitschia</taxon>
    </lineage>
</organism>
<feature type="domain" description="SUN" evidence="12">
    <location>
        <begin position="266"/>
        <end position="450"/>
    </location>
</feature>
<feature type="coiled-coil region" evidence="8">
    <location>
        <begin position="251"/>
        <end position="278"/>
    </location>
</feature>
<protein>
    <recommendedName>
        <fullName evidence="12">SUN domain-containing protein</fullName>
    </recommendedName>
</protein>
<dbReference type="Gene3D" id="2.60.120.260">
    <property type="entry name" value="Galactose-binding domain-like"/>
    <property type="match status" value="1"/>
</dbReference>
<dbReference type="InterPro" id="IPR036424">
    <property type="entry name" value="UPP_synth-like_sf"/>
</dbReference>
<dbReference type="InterPro" id="IPR045119">
    <property type="entry name" value="SUN1-5"/>
</dbReference>
<evidence type="ECO:0000256" key="10">
    <source>
        <dbReference type="SAM" id="Phobius"/>
    </source>
</evidence>
<dbReference type="SUPFAM" id="SSF64005">
    <property type="entry name" value="Undecaprenyl diphosphate synthase"/>
    <property type="match status" value="1"/>
</dbReference>
<reference evidence="13 14" key="1">
    <citation type="submission" date="2024-04" db="EMBL/GenBank/DDBJ databases">
        <authorList>
            <person name="Waldvogel A.-M."/>
            <person name="Schoenle A."/>
        </authorList>
    </citation>
    <scope>NUCLEOTIDE SEQUENCE [LARGE SCALE GENOMIC DNA]</scope>
</reference>